<reference evidence="2" key="1">
    <citation type="submission" date="2020-06" db="EMBL/GenBank/DDBJ databases">
        <title>Whole Genome Sequence of Bradyrhizobium sp. Strain 1S1.</title>
        <authorList>
            <person name="Bromfield E.S.P."/>
            <person name="Cloutier S."/>
        </authorList>
    </citation>
    <scope>NUCLEOTIDE SEQUENCE [LARGE SCALE GENOMIC DNA]</scope>
    <source>
        <strain evidence="2">1S1</strain>
    </source>
</reference>
<dbReference type="EMBL" id="JAAOLE020000002">
    <property type="protein sequence ID" value="NVI50313.1"/>
    <property type="molecule type" value="Genomic_DNA"/>
</dbReference>
<accession>A0A973WA08</accession>
<protein>
    <submittedName>
        <fullName evidence="2">Winged helix DNA-binding protein</fullName>
    </submittedName>
</protein>
<dbReference type="GO" id="GO:0003677">
    <property type="term" value="F:DNA binding"/>
    <property type="evidence" value="ECO:0007669"/>
    <property type="project" value="UniProtKB-KW"/>
</dbReference>
<evidence type="ECO:0000313" key="2">
    <source>
        <dbReference type="EMBL" id="NVI50313.1"/>
    </source>
</evidence>
<keyword evidence="2" id="KW-0238">DNA-binding</keyword>
<organism evidence="2">
    <name type="scientific">Bradyrhizobium septentrionale</name>
    <dbReference type="NCBI Taxonomy" id="1404411"/>
    <lineage>
        <taxon>Bacteria</taxon>
        <taxon>Pseudomonadati</taxon>
        <taxon>Pseudomonadota</taxon>
        <taxon>Alphaproteobacteria</taxon>
        <taxon>Hyphomicrobiales</taxon>
        <taxon>Nitrobacteraceae</taxon>
        <taxon>Bradyrhizobium</taxon>
    </lineage>
</organism>
<dbReference type="InterPro" id="IPR055767">
    <property type="entry name" value="DUF7343"/>
</dbReference>
<sequence length="539" mass="59559">MDRLLDGVSSAQADPDEVFPRLRSCYALLSDKEKNVEVAHEAVYAALRSAVWAFISSGDSGPHLNRWMDLVLRVRQFMRVHRSGISERLTTLSDMLEQSANAADQAGRLKLGKNHLLVLDLLQQRRGEAARADLAKETGLKDSNLSHVLSKLAAFGLIDRIPVGREATIRITDKGRKAISGRQELERQGREDPPAFCDWIPYPMALADMRGSTVRCNEAFARLLQASQDGLEKMPVEILRQSLAARIQDEEFGELTDSDGCARRVIEASEGDRTFWLAVDVDMYRRRIDELEKRESVLAHELTEARSLVAPHAGVSRARDDFARFYADAPQYDFAGMVKQLTPDVMTSVSSIAAASRLLFESKSLKGDERSYCAAIVNNSDHLKNVLGGMIAVADADPFALVVVPFRPHSIASEIVKNFAYSSKAHGYTIATVHSDADHEMMADPYAFKAALQTTIAGVVKVLPRGANVGIKTVTREHGIEVDIVADVVGTSGHILPLNALAQCQAYVSSFGGTFDQVEYRKGSICTKYLWPSERRRIR</sequence>
<dbReference type="AlphaFoldDB" id="A0A973WA08"/>
<dbReference type="SUPFAM" id="SSF46785">
    <property type="entry name" value="Winged helix' DNA-binding domain"/>
    <property type="match status" value="1"/>
</dbReference>
<gene>
    <name evidence="2" type="ORF">HAP48_047365</name>
</gene>
<dbReference type="InterPro" id="IPR000835">
    <property type="entry name" value="HTH_MarR-typ"/>
</dbReference>
<comment type="caution">
    <text evidence="2">The sequence shown here is derived from an EMBL/GenBank/DDBJ whole genome shotgun (WGS) entry which is preliminary data.</text>
</comment>
<dbReference type="SMART" id="SM00347">
    <property type="entry name" value="HTH_MARR"/>
    <property type="match status" value="1"/>
</dbReference>
<dbReference type="GO" id="GO:0003700">
    <property type="term" value="F:DNA-binding transcription factor activity"/>
    <property type="evidence" value="ECO:0007669"/>
    <property type="project" value="InterPro"/>
</dbReference>
<dbReference type="InterPro" id="IPR036388">
    <property type="entry name" value="WH-like_DNA-bd_sf"/>
</dbReference>
<dbReference type="Pfam" id="PF24034">
    <property type="entry name" value="DUF7343"/>
    <property type="match status" value="1"/>
</dbReference>
<dbReference type="InterPro" id="IPR011991">
    <property type="entry name" value="ArsR-like_HTH"/>
</dbReference>
<proteinExistence type="predicted"/>
<evidence type="ECO:0000259" key="1">
    <source>
        <dbReference type="SMART" id="SM00347"/>
    </source>
</evidence>
<dbReference type="InterPro" id="IPR036390">
    <property type="entry name" value="WH_DNA-bd_sf"/>
</dbReference>
<feature type="domain" description="HTH marR-type" evidence="1">
    <location>
        <begin position="104"/>
        <end position="204"/>
    </location>
</feature>
<dbReference type="RefSeq" id="WP_176399286.1">
    <property type="nucleotide sequence ID" value="NZ_CP088287.1"/>
</dbReference>
<dbReference type="Gene3D" id="1.10.10.10">
    <property type="entry name" value="Winged helix-like DNA-binding domain superfamily/Winged helix DNA-binding domain"/>
    <property type="match status" value="1"/>
</dbReference>
<name>A0A973WA08_9BRAD</name>
<dbReference type="CDD" id="cd00090">
    <property type="entry name" value="HTH_ARSR"/>
    <property type="match status" value="1"/>
</dbReference>